<evidence type="ECO:0000256" key="1">
    <source>
        <dbReference type="SAM" id="Phobius"/>
    </source>
</evidence>
<sequence length="353" mass="36582">MVEAAIPHEPAGDQITDNQPLYLAPGANFDPASAWVGFSYAVPASAIPSEVAGARERLVAQGWEATPIRDDHGLVSFWAAHGEHVVQVGGYPGGTEPLWANVHGRAPGWFTAVVLAAAAAGALIGWLAAGWTLRRRRPAVTVLGGLGVLTGIPVLLSATNHAVAAVVTGGWSTMDALFPATAVSAVHPLGIFAAAWLLLAALTAGLRVRSSRGVNPWPLSLWTAAAAHLAFAAAWCLVVGLYLTRLAANGGDRQGMLGGAYDPKDLVPFGSGPMNPFVWAYDLLSLMFVLGFLASPGLLSVSVPLLVASRRTVAAVSGRVAWRVLLVAAATALALPLAVATPLGRDALTWWLD</sequence>
<dbReference type="AlphaFoldDB" id="A0A6F8XQJ4"/>
<keyword evidence="1" id="KW-1133">Transmembrane helix</keyword>
<feature type="transmembrane region" description="Helical" evidence="1">
    <location>
        <begin position="283"/>
        <end position="308"/>
    </location>
</feature>
<keyword evidence="3" id="KW-1185">Reference proteome</keyword>
<protein>
    <submittedName>
        <fullName evidence="2">Uncharacterized protein</fullName>
    </submittedName>
</protein>
<reference evidence="2 3" key="2">
    <citation type="submission" date="2020-03" db="EMBL/GenBank/DDBJ databases">
        <authorList>
            <person name="Ichikawa N."/>
            <person name="Kimura A."/>
            <person name="Kitahashi Y."/>
            <person name="Uohara A."/>
        </authorList>
    </citation>
    <scope>NUCLEOTIDE SEQUENCE [LARGE SCALE GENOMIC DNA]</scope>
    <source>
        <strain evidence="2 3">NBRC 107702</strain>
    </source>
</reference>
<proteinExistence type="predicted"/>
<organism evidence="2 3">
    <name type="scientific">Phytohabitans flavus</name>
    <dbReference type="NCBI Taxonomy" id="1076124"/>
    <lineage>
        <taxon>Bacteria</taxon>
        <taxon>Bacillati</taxon>
        <taxon>Actinomycetota</taxon>
        <taxon>Actinomycetes</taxon>
        <taxon>Micromonosporales</taxon>
        <taxon>Micromonosporaceae</taxon>
    </lineage>
</organism>
<keyword evidence="1" id="KW-0472">Membrane</keyword>
<dbReference type="EMBL" id="AP022870">
    <property type="protein sequence ID" value="BCB76104.1"/>
    <property type="molecule type" value="Genomic_DNA"/>
</dbReference>
<gene>
    <name evidence="2" type="ORF">Pflav_025140</name>
</gene>
<dbReference type="Proteomes" id="UP000502508">
    <property type="component" value="Chromosome"/>
</dbReference>
<feature type="transmembrane region" description="Helical" evidence="1">
    <location>
        <begin position="219"/>
        <end position="243"/>
    </location>
</feature>
<feature type="transmembrane region" description="Helical" evidence="1">
    <location>
        <begin position="176"/>
        <end position="199"/>
    </location>
</feature>
<feature type="transmembrane region" description="Helical" evidence="1">
    <location>
        <begin position="320"/>
        <end position="343"/>
    </location>
</feature>
<feature type="transmembrane region" description="Helical" evidence="1">
    <location>
        <begin position="139"/>
        <end position="156"/>
    </location>
</feature>
<dbReference type="KEGG" id="pfla:Pflav_025140"/>
<reference evidence="2 3" key="1">
    <citation type="submission" date="2020-03" db="EMBL/GenBank/DDBJ databases">
        <title>Whole genome shotgun sequence of Phytohabitans flavus NBRC 107702.</title>
        <authorList>
            <person name="Komaki H."/>
            <person name="Tamura T."/>
        </authorList>
    </citation>
    <scope>NUCLEOTIDE SEQUENCE [LARGE SCALE GENOMIC DNA]</scope>
    <source>
        <strain evidence="2 3">NBRC 107702</strain>
    </source>
</reference>
<accession>A0A6F8XQJ4</accession>
<keyword evidence="1" id="KW-0812">Transmembrane</keyword>
<feature type="transmembrane region" description="Helical" evidence="1">
    <location>
        <begin position="108"/>
        <end position="127"/>
    </location>
</feature>
<evidence type="ECO:0000313" key="3">
    <source>
        <dbReference type="Proteomes" id="UP000502508"/>
    </source>
</evidence>
<evidence type="ECO:0000313" key="2">
    <source>
        <dbReference type="EMBL" id="BCB76104.1"/>
    </source>
</evidence>
<name>A0A6F8XQJ4_9ACTN</name>